<evidence type="ECO:0000256" key="2">
    <source>
        <dbReference type="ARBA" id="ARBA00004245"/>
    </source>
</evidence>
<evidence type="ECO:0000256" key="6">
    <source>
        <dbReference type="ARBA" id="ARBA00023212"/>
    </source>
</evidence>
<dbReference type="InterPro" id="IPR019734">
    <property type="entry name" value="TPR_rpt"/>
</dbReference>
<dbReference type="Pfam" id="PF07289">
    <property type="entry name" value="BBL5"/>
    <property type="match status" value="1"/>
</dbReference>
<comment type="subcellular location">
    <subcellularLocation>
        <location evidence="1">Cell projection</location>
        <location evidence="1">Cilium</location>
    </subcellularLocation>
    <subcellularLocation>
        <location evidence="2">Cytoplasm</location>
        <location evidence="2">Cytoskeleton</location>
    </subcellularLocation>
</comment>
<keyword evidence="7" id="KW-0966">Cell projection</keyword>
<keyword evidence="4" id="KW-0963">Cytoplasm</keyword>
<reference evidence="9" key="1">
    <citation type="submission" date="2020-11" db="EMBL/GenBank/DDBJ databases">
        <authorList>
            <person name="Tran Van P."/>
        </authorList>
    </citation>
    <scope>NUCLEOTIDE SEQUENCE</scope>
</reference>
<evidence type="ECO:0000256" key="4">
    <source>
        <dbReference type="ARBA" id="ARBA00022490"/>
    </source>
</evidence>
<feature type="domain" description="BBSome complex member BBS5 PH" evidence="8">
    <location>
        <begin position="31"/>
        <end position="85"/>
    </location>
</feature>
<evidence type="ECO:0000256" key="3">
    <source>
        <dbReference type="ARBA" id="ARBA00005822"/>
    </source>
</evidence>
<dbReference type="GO" id="GO:0034464">
    <property type="term" value="C:BBSome"/>
    <property type="evidence" value="ECO:0007669"/>
    <property type="project" value="InterPro"/>
</dbReference>
<dbReference type="InterPro" id="IPR011990">
    <property type="entry name" value="TPR-like_helical_dom_sf"/>
</dbReference>
<evidence type="ECO:0000256" key="5">
    <source>
        <dbReference type="ARBA" id="ARBA00023069"/>
    </source>
</evidence>
<gene>
    <name evidence="9" type="ORF">CTOB1V02_LOCUS4698</name>
</gene>
<dbReference type="PANTHER" id="PTHR21351:SF0">
    <property type="entry name" value="BARDET-BIEDL SYNDROME 5 PROTEIN"/>
    <property type="match status" value="1"/>
</dbReference>
<dbReference type="SMART" id="SM00683">
    <property type="entry name" value="DM16"/>
    <property type="match status" value="2"/>
</dbReference>
<accession>A0A7R8WDH4</accession>
<evidence type="ECO:0000256" key="7">
    <source>
        <dbReference type="ARBA" id="ARBA00023273"/>
    </source>
</evidence>
<dbReference type="PANTHER" id="PTHR21351">
    <property type="entry name" value="BARDET-BIEDL SYNDROME PROTEIN 5"/>
    <property type="match status" value="1"/>
</dbReference>
<dbReference type="InterPro" id="IPR006606">
    <property type="entry name" value="BBL5"/>
</dbReference>
<dbReference type="GO" id="GO:0060271">
    <property type="term" value="P:cilium assembly"/>
    <property type="evidence" value="ECO:0007669"/>
    <property type="project" value="TreeGrafter"/>
</dbReference>
<organism evidence="9">
    <name type="scientific">Cyprideis torosa</name>
    <dbReference type="NCBI Taxonomy" id="163714"/>
    <lineage>
        <taxon>Eukaryota</taxon>
        <taxon>Metazoa</taxon>
        <taxon>Ecdysozoa</taxon>
        <taxon>Arthropoda</taxon>
        <taxon>Crustacea</taxon>
        <taxon>Oligostraca</taxon>
        <taxon>Ostracoda</taxon>
        <taxon>Podocopa</taxon>
        <taxon>Podocopida</taxon>
        <taxon>Cytherocopina</taxon>
        <taxon>Cytheroidea</taxon>
        <taxon>Cytherideidae</taxon>
        <taxon>Cyprideis</taxon>
    </lineage>
</organism>
<dbReference type="AlphaFoldDB" id="A0A7R8WDH4"/>
<keyword evidence="6" id="KW-0206">Cytoskeleton</keyword>
<name>A0A7R8WDH4_9CRUS</name>
<dbReference type="GO" id="GO:0032266">
    <property type="term" value="F:phosphatidylinositol-3-phosphate binding"/>
    <property type="evidence" value="ECO:0007669"/>
    <property type="project" value="TreeGrafter"/>
</dbReference>
<protein>
    <recommendedName>
        <fullName evidence="8">BBSome complex member BBS5 PH domain-containing protein</fullName>
    </recommendedName>
</protein>
<dbReference type="OrthoDB" id="10261999at2759"/>
<dbReference type="Gene3D" id="1.25.40.10">
    <property type="entry name" value="Tetratricopeptide repeat domain"/>
    <property type="match status" value="1"/>
</dbReference>
<evidence type="ECO:0000313" key="9">
    <source>
        <dbReference type="EMBL" id="CAD7226783.1"/>
    </source>
</evidence>
<dbReference type="EMBL" id="OB660932">
    <property type="protein sequence ID" value="CAD7226783.1"/>
    <property type="molecule type" value="Genomic_DNA"/>
</dbReference>
<dbReference type="GO" id="GO:0036064">
    <property type="term" value="C:ciliary basal body"/>
    <property type="evidence" value="ECO:0007669"/>
    <property type="project" value="TreeGrafter"/>
</dbReference>
<dbReference type="SMART" id="SM00028">
    <property type="entry name" value="TPR"/>
    <property type="match status" value="2"/>
</dbReference>
<evidence type="ECO:0000259" key="8">
    <source>
        <dbReference type="SMART" id="SM00683"/>
    </source>
</evidence>
<dbReference type="SUPFAM" id="SSF48452">
    <property type="entry name" value="TPR-like"/>
    <property type="match status" value="1"/>
</dbReference>
<feature type="domain" description="BBSome complex member BBS5 PH" evidence="8">
    <location>
        <begin position="161"/>
        <end position="215"/>
    </location>
</feature>
<keyword evidence="5" id="KW-0969">Cilium</keyword>
<proteinExistence type="inferred from homology"/>
<sequence length="552" mass="61381">MWSDDEDEIFWEDKDVRFDVSPKDLQLRPGEEMLEKLEHIEDTKGNSGEKGILIISNLRIMWRSVTHPKINLSIGLNTLLSITTKTVNSKLRGITEALHLLTKVGNVRFEFIFTTIWPADARLIACVTDIHKAFVASRAYRDLKLRTSLFHNRQLKLLRKEEILDKISGVWNLSSDQGNLGILIITNIRIIWYSATNEQFNLSLPYLQLANVTTKNSQRFGPALVLECAASSGGYVLGFRVDPEEKRKEVLQQIKALWDVALSNPVFGVQYTPVQGIPGFPKGNESIASSSVVDWEEVDEATPVAQDAYAVYYADGSGHTMDRPPVYDEALGLAFESLKDGFTLDSLWEVHVCPLKKMPGQPVKANFPSNDDAVLEAIFNPFAPLGEVLPPETEGLVEETVNENDPSTPLQLAAIQAAEEGRTAEAEVLIGQAISESPSRAALYNDRAQMKQLRGDLQGALDDLDVALRLSEEHGRVAAQAYSQKGCILRRQGDQEGARKCFEEGAKRGNRFARMQAVQMNPYAAMCNKMLHDVMECLREGRDPSGNANGVH</sequence>
<evidence type="ECO:0000256" key="1">
    <source>
        <dbReference type="ARBA" id="ARBA00004138"/>
    </source>
</evidence>
<dbReference type="InterPro" id="IPR014003">
    <property type="entry name" value="BBS5_PH"/>
</dbReference>
<comment type="similarity">
    <text evidence="3">Belongs to the BBS5 family.</text>
</comment>